<sequence length="222" mass="25147">MEAQVIRLSLMSHLFYFTEVSGGSTSAAVTGDFLGDLALNYAIRNALGQRDYTHRKKPEYAEIADFGFYCTVARPVSNHEKTEAYIQNTLFNVDGYIDVKAIENSGKSPFKNFRQVQGIRLGSEFEALVLSEKPIALPPVIRMGRALETMVVIEKAEESRAQDFWLNAFSLKTVFNNLNIATALMLEKDKVNFSFLLENYNLIKQMNKEDVLEIFKPVFNHG</sequence>
<protein>
    <submittedName>
        <fullName evidence="1">Type I-D CRISPR-associated protein Cas5/Csc1</fullName>
    </submittedName>
</protein>
<dbReference type="NCBIfam" id="TIGR03159">
    <property type="entry name" value="cas_Csc1"/>
    <property type="match status" value="1"/>
</dbReference>
<name>A0A937F9C5_9BACT</name>
<evidence type="ECO:0000313" key="1">
    <source>
        <dbReference type="EMBL" id="MBL3656670.1"/>
    </source>
</evidence>
<dbReference type="AlphaFoldDB" id="A0A937F9C5"/>
<comment type="caution">
    <text evidence="1">The sequence shown here is derived from an EMBL/GenBank/DDBJ whole genome shotgun (WGS) entry which is preliminary data.</text>
</comment>
<dbReference type="EMBL" id="JAESIY010000005">
    <property type="protein sequence ID" value="MBL3656670.1"/>
    <property type="molecule type" value="Genomic_DNA"/>
</dbReference>
<proteinExistence type="predicted"/>
<accession>A0A937F9C5</accession>
<gene>
    <name evidence="1" type="primary">cas5d</name>
    <name evidence="1" type="ORF">JL102_11045</name>
</gene>
<dbReference type="RefSeq" id="WP_202244455.1">
    <property type="nucleotide sequence ID" value="NZ_JAESIY010000005.1"/>
</dbReference>
<organism evidence="1 2">
    <name type="scientific">Fulvivirga sediminis</name>
    <dbReference type="NCBI Taxonomy" id="2803949"/>
    <lineage>
        <taxon>Bacteria</taxon>
        <taxon>Pseudomonadati</taxon>
        <taxon>Bacteroidota</taxon>
        <taxon>Cytophagia</taxon>
        <taxon>Cytophagales</taxon>
        <taxon>Fulvivirgaceae</taxon>
        <taxon>Fulvivirga</taxon>
    </lineage>
</organism>
<reference evidence="1" key="1">
    <citation type="submission" date="2021-01" db="EMBL/GenBank/DDBJ databases">
        <title>Fulvivirga kasyanovii gen. nov., sp nov., a novel member of the phylum Bacteroidetes isolated from seawater in a mussel farm.</title>
        <authorList>
            <person name="Zhao L.-H."/>
            <person name="Wang Z.-J."/>
        </authorList>
    </citation>
    <scope>NUCLEOTIDE SEQUENCE</scope>
    <source>
        <strain evidence="1">2943</strain>
    </source>
</reference>
<dbReference type="InterPro" id="IPR017576">
    <property type="entry name" value="CRISPR-assoc_prot_Csc1"/>
</dbReference>
<keyword evidence="2" id="KW-1185">Reference proteome</keyword>
<dbReference type="Proteomes" id="UP000659388">
    <property type="component" value="Unassembled WGS sequence"/>
</dbReference>
<dbReference type="Pfam" id="PF26241">
    <property type="entry name" value="Cas_Csc1"/>
    <property type="match status" value="1"/>
</dbReference>
<evidence type="ECO:0000313" key="2">
    <source>
        <dbReference type="Proteomes" id="UP000659388"/>
    </source>
</evidence>